<proteinExistence type="predicted"/>
<feature type="region of interest" description="Disordered" evidence="2">
    <location>
        <begin position="584"/>
        <end position="627"/>
    </location>
</feature>
<dbReference type="PROSITE" id="PS50913">
    <property type="entry name" value="GRIP"/>
    <property type="match status" value="1"/>
</dbReference>
<feature type="region of interest" description="Disordered" evidence="2">
    <location>
        <begin position="112"/>
        <end position="147"/>
    </location>
</feature>
<dbReference type="SMART" id="SM00755">
    <property type="entry name" value="Grip"/>
    <property type="match status" value="1"/>
</dbReference>
<sequence>MAVLVEAGKADLGTAVADKCGAEERLRLAEAEVERVAERGRKLKEALETRVRELERELEAEREERPESHSPPNRQMPADSEAGALRGELHAAAERITQLESVCKQLEREKDTLAAGAVAASEAESAGSQKESTLRESGPGAHSLVQVDKDVFEKQKADLSRLQDTVARLESELHSAKAANVAGDELAQKSKSELAETSKRLSSAQEELKAVQENHTKTVEDLKNRKAEAEKKLANAEREVARFKSDLGKSEEALQQERHNVLQVKQKASEVGSTVDDNKKILEAKVGELERIIASKQADIVRVRDKAKSYLRDINAEKRDMEERMRREAESLRSQLVEEQNKLKEEEQRAESLSTELDNCLALIREKQKSLQVLKMTITTEKRSAEEARREIESLRAEFGAYKGRARIALQEKETSADASEAAIDSATSTLRTEVELLRKDNVSLGKQIATLKQADSQMNALLDRAQKAEAAVDLLRKDATGVSTTTYRQIDALQEKIASLETELTAARASTEDAEARQETTMMRLEAAERALRGAELRAEEAGKLSVKSIKSMNKQIESLKSALSRAELSSAAAHRTAAVAAKALGPAPSQEDETVSSSGSRARNHMSPQQQDSIASDRSSYASLSPRTMHMGRSSLAVAMEKHTGLFGVDSNEIVDEASLEARDRQIAVLNSQLAELGALLDDAQQEGALKSEQTDVLKAEVKNLDARLAAAEKLQNGAPFSYLRTIVVRYLETDDPTLLPVVSNVLSFTKEEEARIKGRRGSAMPSSTLSANSQKSRYFSLPFFAPR</sequence>
<dbReference type="GeneID" id="17324726"/>
<organism evidence="4 5">
    <name type="scientific">Chondrus crispus</name>
    <name type="common">Carrageen Irish moss</name>
    <name type="synonym">Polymorpha crispa</name>
    <dbReference type="NCBI Taxonomy" id="2769"/>
    <lineage>
        <taxon>Eukaryota</taxon>
        <taxon>Rhodophyta</taxon>
        <taxon>Florideophyceae</taxon>
        <taxon>Rhodymeniophycidae</taxon>
        <taxon>Gigartinales</taxon>
        <taxon>Gigartinaceae</taxon>
        <taxon>Chondrus</taxon>
    </lineage>
</organism>
<feature type="coiled-coil region" evidence="1">
    <location>
        <begin position="452"/>
        <end position="571"/>
    </location>
</feature>
<feature type="compositionally biased region" description="Basic and acidic residues" evidence="2">
    <location>
        <begin position="54"/>
        <end position="68"/>
    </location>
</feature>
<keyword evidence="1" id="KW-0175">Coiled coil</keyword>
<feature type="compositionally biased region" description="Basic and acidic residues" evidence="2">
    <location>
        <begin position="186"/>
        <end position="199"/>
    </location>
</feature>
<dbReference type="Gramene" id="CDF37210">
    <property type="protein sequence ID" value="CDF37210"/>
    <property type="gene ID" value="CHC_T00005165001"/>
</dbReference>
<feature type="compositionally biased region" description="Polar residues" evidence="2">
    <location>
        <begin position="597"/>
        <end position="627"/>
    </location>
</feature>
<feature type="region of interest" description="Disordered" evidence="2">
    <location>
        <begin position="179"/>
        <end position="215"/>
    </location>
</feature>
<reference evidence="5" key="1">
    <citation type="journal article" date="2013" name="Proc. Natl. Acad. Sci. U.S.A.">
        <title>Genome structure and metabolic features in the red seaweed Chondrus crispus shed light on evolution of the Archaeplastida.</title>
        <authorList>
            <person name="Collen J."/>
            <person name="Porcel B."/>
            <person name="Carre W."/>
            <person name="Ball S.G."/>
            <person name="Chaparro C."/>
            <person name="Tonon T."/>
            <person name="Barbeyron T."/>
            <person name="Michel G."/>
            <person name="Noel B."/>
            <person name="Valentin K."/>
            <person name="Elias M."/>
            <person name="Artiguenave F."/>
            <person name="Arun A."/>
            <person name="Aury J.M."/>
            <person name="Barbosa-Neto J.F."/>
            <person name="Bothwell J.H."/>
            <person name="Bouget F.Y."/>
            <person name="Brillet L."/>
            <person name="Cabello-Hurtado F."/>
            <person name="Capella-Gutierrez S."/>
            <person name="Charrier B."/>
            <person name="Cladiere L."/>
            <person name="Cock J.M."/>
            <person name="Coelho S.M."/>
            <person name="Colleoni C."/>
            <person name="Czjzek M."/>
            <person name="Da Silva C."/>
            <person name="Delage L."/>
            <person name="Denoeud F."/>
            <person name="Deschamps P."/>
            <person name="Dittami S.M."/>
            <person name="Gabaldon T."/>
            <person name="Gachon C.M."/>
            <person name="Groisillier A."/>
            <person name="Herve C."/>
            <person name="Jabbari K."/>
            <person name="Katinka M."/>
            <person name="Kloareg B."/>
            <person name="Kowalczyk N."/>
            <person name="Labadie K."/>
            <person name="Leblanc C."/>
            <person name="Lopez P.J."/>
            <person name="McLachlan D.H."/>
            <person name="Meslet-Cladiere L."/>
            <person name="Moustafa A."/>
            <person name="Nehr Z."/>
            <person name="Nyvall Collen P."/>
            <person name="Panaud O."/>
            <person name="Partensky F."/>
            <person name="Poulain J."/>
            <person name="Rensing S.A."/>
            <person name="Rousvoal S."/>
            <person name="Samson G."/>
            <person name="Symeonidi A."/>
            <person name="Weissenbach J."/>
            <person name="Zambounis A."/>
            <person name="Wincker P."/>
            <person name="Boyen C."/>
        </authorList>
    </citation>
    <scope>NUCLEOTIDE SEQUENCE [LARGE SCALE GENOMIC DNA]</scope>
    <source>
        <strain evidence="5">cv. Stackhouse</strain>
    </source>
</reference>
<dbReference type="KEGG" id="ccp:CHC_T00005165001"/>
<dbReference type="OrthoDB" id="21510at2759"/>
<feature type="compositionally biased region" description="Basic and acidic residues" evidence="2">
    <location>
        <begin position="320"/>
        <end position="331"/>
    </location>
</feature>
<feature type="compositionally biased region" description="Basic and acidic residues" evidence="2">
    <location>
        <begin position="206"/>
        <end position="215"/>
    </location>
</feature>
<feature type="domain" description="GRIP" evidence="3">
    <location>
        <begin position="716"/>
        <end position="762"/>
    </location>
</feature>
<feature type="coiled-coil region" evidence="1">
    <location>
        <begin position="669"/>
        <end position="717"/>
    </location>
</feature>
<dbReference type="STRING" id="2769.R7QIG5"/>
<dbReference type="RefSeq" id="XP_005717029.1">
    <property type="nucleotide sequence ID" value="XM_005716972.1"/>
</dbReference>
<gene>
    <name evidence="4" type="ORF">CHC_T00005165001</name>
</gene>
<dbReference type="OMA" id="TEECDKQ"/>
<feature type="region of interest" description="Disordered" evidence="2">
    <location>
        <begin position="320"/>
        <end position="340"/>
    </location>
</feature>
<name>R7QIG5_CHOCR</name>
<dbReference type="Proteomes" id="UP000012073">
    <property type="component" value="Unassembled WGS sequence"/>
</dbReference>
<dbReference type="SUPFAM" id="SSF57997">
    <property type="entry name" value="Tropomyosin"/>
    <property type="match status" value="1"/>
</dbReference>
<keyword evidence="5" id="KW-1185">Reference proteome</keyword>
<evidence type="ECO:0000256" key="1">
    <source>
        <dbReference type="SAM" id="Coils"/>
    </source>
</evidence>
<dbReference type="EMBL" id="HG001818">
    <property type="protein sequence ID" value="CDF37210.1"/>
    <property type="molecule type" value="Genomic_DNA"/>
</dbReference>
<evidence type="ECO:0000259" key="3">
    <source>
        <dbReference type="PROSITE" id="PS50913"/>
    </source>
</evidence>
<accession>R7QIG5</accession>
<feature type="region of interest" description="Disordered" evidence="2">
    <location>
        <begin position="54"/>
        <end position="91"/>
    </location>
</feature>
<evidence type="ECO:0000313" key="5">
    <source>
        <dbReference type="Proteomes" id="UP000012073"/>
    </source>
</evidence>
<evidence type="ECO:0000313" key="4">
    <source>
        <dbReference type="EMBL" id="CDF37210.1"/>
    </source>
</evidence>
<dbReference type="InterPro" id="IPR000237">
    <property type="entry name" value="GRIP_dom"/>
</dbReference>
<dbReference type="Pfam" id="PF01465">
    <property type="entry name" value="GRIP"/>
    <property type="match status" value="1"/>
</dbReference>
<dbReference type="AlphaFoldDB" id="R7QIG5"/>
<protein>
    <recommendedName>
        <fullName evidence="3">GRIP domain-containing protein</fullName>
    </recommendedName>
</protein>
<feature type="compositionally biased region" description="Low complexity" evidence="2">
    <location>
        <begin position="114"/>
        <end position="128"/>
    </location>
</feature>
<evidence type="ECO:0000256" key="2">
    <source>
        <dbReference type="SAM" id="MobiDB-lite"/>
    </source>
</evidence>